<dbReference type="AlphaFoldDB" id="A0AAW8F214"/>
<dbReference type="InterPro" id="IPR009057">
    <property type="entry name" value="Homeodomain-like_sf"/>
</dbReference>
<gene>
    <name evidence="4" type="ORF">QFZ53_003789</name>
</gene>
<dbReference type="PANTHER" id="PTHR30055">
    <property type="entry name" value="HTH-TYPE TRANSCRIPTIONAL REGULATOR RUTR"/>
    <property type="match status" value="1"/>
</dbReference>
<evidence type="ECO:0000256" key="2">
    <source>
        <dbReference type="PROSITE-ProRule" id="PRU00335"/>
    </source>
</evidence>
<dbReference type="Proteomes" id="UP001244427">
    <property type="component" value="Unassembled WGS sequence"/>
</dbReference>
<name>A0AAW8F214_9MICO</name>
<feature type="domain" description="HTH tetR-type" evidence="3">
    <location>
        <begin position="11"/>
        <end position="71"/>
    </location>
</feature>
<keyword evidence="1 2" id="KW-0238">DNA-binding</keyword>
<dbReference type="PRINTS" id="PR00455">
    <property type="entry name" value="HTHTETR"/>
</dbReference>
<dbReference type="EMBL" id="JAUSXV010000001">
    <property type="protein sequence ID" value="MDQ0649593.1"/>
    <property type="molecule type" value="Genomic_DNA"/>
</dbReference>
<evidence type="ECO:0000256" key="1">
    <source>
        <dbReference type="ARBA" id="ARBA00023125"/>
    </source>
</evidence>
<dbReference type="InterPro" id="IPR001647">
    <property type="entry name" value="HTH_TetR"/>
</dbReference>
<evidence type="ECO:0000259" key="3">
    <source>
        <dbReference type="PROSITE" id="PS50977"/>
    </source>
</evidence>
<sequence>MATRGAYAKGVIKREEILDAALAVVAEHGYRKASVREIADAAGLSPAGLLHYFGTKEELFVAILRARDERDARVYADAAADPVTALLDVMRHNASVPGLVQLYAQLAAEAGDPEHPAHAYFRERTATVEGASVAGIVAAQAEGTVRSDLDPAWIIRAVHALADGLQSAWMLDPSVDMAADIEQFVALLRP</sequence>
<dbReference type="RefSeq" id="WP_292907666.1">
    <property type="nucleotide sequence ID" value="NZ_JAUSXV010000001.1"/>
</dbReference>
<dbReference type="PROSITE" id="PS50977">
    <property type="entry name" value="HTH_TETR_2"/>
    <property type="match status" value="1"/>
</dbReference>
<dbReference type="Pfam" id="PF00440">
    <property type="entry name" value="TetR_N"/>
    <property type="match status" value="1"/>
</dbReference>
<evidence type="ECO:0000313" key="4">
    <source>
        <dbReference type="EMBL" id="MDQ0649593.1"/>
    </source>
</evidence>
<accession>A0AAW8F214</accession>
<dbReference type="GO" id="GO:0003700">
    <property type="term" value="F:DNA-binding transcription factor activity"/>
    <property type="evidence" value="ECO:0007669"/>
    <property type="project" value="TreeGrafter"/>
</dbReference>
<dbReference type="Gene3D" id="1.10.357.10">
    <property type="entry name" value="Tetracycline Repressor, domain 2"/>
    <property type="match status" value="1"/>
</dbReference>
<dbReference type="PANTHER" id="PTHR30055:SF229">
    <property type="entry name" value="HTH-TYPE TRANSCRIPTIONAL REPRESSOR RV1474C"/>
    <property type="match status" value="1"/>
</dbReference>
<dbReference type="SUPFAM" id="SSF48498">
    <property type="entry name" value="Tetracyclin repressor-like, C-terminal domain"/>
    <property type="match status" value="1"/>
</dbReference>
<evidence type="ECO:0000313" key="5">
    <source>
        <dbReference type="Proteomes" id="UP001244427"/>
    </source>
</evidence>
<dbReference type="InterPro" id="IPR036271">
    <property type="entry name" value="Tet_transcr_reg_TetR-rel_C_sf"/>
</dbReference>
<dbReference type="InterPro" id="IPR050109">
    <property type="entry name" value="HTH-type_TetR-like_transc_reg"/>
</dbReference>
<protein>
    <submittedName>
        <fullName evidence="4">AcrR family transcriptional regulator</fullName>
    </submittedName>
</protein>
<proteinExistence type="predicted"/>
<dbReference type="GO" id="GO:0000976">
    <property type="term" value="F:transcription cis-regulatory region binding"/>
    <property type="evidence" value="ECO:0007669"/>
    <property type="project" value="TreeGrafter"/>
</dbReference>
<feature type="DNA-binding region" description="H-T-H motif" evidence="2">
    <location>
        <begin position="34"/>
        <end position="53"/>
    </location>
</feature>
<dbReference type="SUPFAM" id="SSF46689">
    <property type="entry name" value="Homeodomain-like"/>
    <property type="match status" value="1"/>
</dbReference>
<comment type="caution">
    <text evidence="4">The sequence shown here is derived from an EMBL/GenBank/DDBJ whole genome shotgun (WGS) entry which is preliminary data.</text>
</comment>
<organism evidence="4 5">
    <name type="scientific">Microbacterium natoriense</name>
    <dbReference type="NCBI Taxonomy" id="284570"/>
    <lineage>
        <taxon>Bacteria</taxon>
        <taxon>Bacillati</taxon>
        <taxon>Actinomycetota</taxon>
        <taxon>Actinomycetes</taxon>
        <taxon>Micrococcales</taxon>
        <taxon>Microbacteriaceae</taxon>
        <taxon>Microbacterium</taxon>
    </lineage>
</organism>
<reference evidence="4 5" key="1">
    <citation type="submission" date="2023-07" db="EMBL/GenBank/DDBJ databases">
        <title>Comparative genomics of wheat-associated soil bacteria to identify genetic determinants of phenazine resistance.</title>
        <authorList>
            <person name="Mouncey N."/>
        </authorList>
    </citation>
    <scope>NUCLEOTIDE SEQUENCE [LARGE SCALE GENOMIC DNA]</scope>
    <source>
        <strain evidence="4 5">W4I9-1</strain>
    </source>
</reference>
<keyword evidence="5" id="KW-1185">Reference proteome</keyword>